<dbReference type="AlphaFoldDB" id="A0A7W8DYQ4"/>
<gene>
    <name evidence="2" type="ORF">HNR60_000858</name>
</gene>
<dbReference type="Proteomes" id="UP000542353">
    <property type="component" value="Unassembled WGS sequence"/>
</dbReference>
<name>A0A7W8DYQ4_9BRAD</name>
<comment type="caution">
    <text evidence="2">The sequence shown here is derived from an EMBL/GenBank/DDBJ whole genome shotgun (WGS) entry which is preliminary data.</text>
</comment>
<organism evidence="2 3">
    <name type="scientific">Rhodopseudomonas rhenobacensis</name>
    <dbReference type="NCBI Taxonomy" id="87461"/>
    <lineage>
        <taxon>Bacteria</taxon>
        <taxon>Pseudomonadati</taxon>
        <taxon>Pseudomonadota</taxon>
        <taxon>Alphaproteobacteria</taxon>
        <taxon>Hyphomicrobiales</taxon>
        <taxon>Nitrobacteraceae</taxon>
        <taxon>Rhodopseudomonas</taxon>
    </lineage>
</organism>
<sequence length="157" mass="17422">MPAPKKKAQISVYLDPDVMRSLSVYAARREQPMSLIAEAAIASFLSPDGDERREAAIGKRLDQQDRRLARLERDVGIAVEMLAVFVRFWLTTTPPLPEPAAKAARAQAGTRYDNFVAALGRRLNQGPKLRQEIPEEVETGSSGDNRQQDRDHLPGDA</sequence>
<evidence type="ECO:0000313" key="3">
    <source>
        <dbReference type="Proteomes" id="UP000542353"/>
    </source>
</evidence>
<protein>
    <submittedName>
        <fullName evidence="2">Putative transcriptional regulator</fullName>
    </submittedName>
</protein>
<proteinExistence type="predicted"/>
<evidence type="ECO:0000256" key="1">
    <source>
        <dbReference type="SAM" id="MobiDB-lite"/>
    </source>
</evidence>
<dbReference type="EMBL" id="JACHIH010000003">
    <property type="protein sequence ID" value="MBB5046116.1"/>
    <property type="molecule type" value="Genomic_DNA"/>
</dbReference>
<dbReference type="RefSeq" id="WP_184254654.1">
    <property type="nucleotide sequence ID" value="NZ_JACHIH010000003.1"/>
</dbReference>
<feature type="region of interest" description="Disordered" evidence="1">
    <location>
        <begin position="125"/>
        <end position="157"/>
    </location>
</feature>
<dbReference type="GO" id="GO:0006355">
    <property type="term" value="P:regulation of DNA-templated transcription"/>
    <property type="evidence" value="ECO:0007669"/>
    <property type="project" value="InterPro"/>
</dbReference>
<accession>A0A7W8DYQ4</accession>
<feature type="compositionally biased region" description="Basic and acidic residues" evidence="1">
    <location>
        <begin position="146"/>
        <end position="157"/>
    </location>
</feature>
<reference evidence="2 3" key="1">
    <citation type="submission" date="2020-08" db="EMBL/GenBank/DDBJ databases">
        <title>Genomic Encyclopedia of Type Strains, Phase IV (KMG-IV): sequencing the most valuable type-strain genomes for metagenomic binning, comparative biology and taxonomic classification.</title>
        <authorList>
            <person name="Goeker M."/>
        </authorList>
    </citation>
    <scope>NUCLEOTIDE SEQUENCE [LARGE SCALE GENOMIC DNA]</scope>
    <source>
        <strain evidence="2 3">DSM 12706</strain>
    </source>
</reference>
<dbReference type="Gene3D" id="1.10.1220.10">
    <property type="entry name" value="Met repressor-like"/>
    <property type="match status" value="1"/>
</dbReference>
<dbReference type="InterPro" id="IPR013321">
    <property type="entry name" value="Arc_rbn_hlx_hlx"/>
</dbReference>
<keyword evidence="3" id="KW-1185">Reference proteome</keyword>
<evidence type="ECO:0000313" key="2">
    <source>
        <dbReference type="EMBL" id="MBB5046116.1"/>
    </source>
</evidence>